<organism evidence="1 2">
    <name type="scientific">Candidatus Uhrbacteria bacterium GW2011_GWF2_44_350</name>
    <dbReference type="NCBI Taxonomy" id="1619000"/>
    <lineage>
        <taxon>Bacteria</taxon>
        <taxon>Candidatus Uhriibacteriota</taxon>
    </lineage>
</organism>
<proteinExistence type="predicted"/>
<reference evidence="1 2" key="1">
    <citation type="journal article" date="2015" name="Nature">
        <title>rRNA introns, odd ribosomes, and small enigmatic genomes across a large radiation of phyla.</title>
        <authorList>
            <person name="Brown C.T."/>
            <person name="Hug L.A."/>
            <person name="Thomas B.C."/>
            <person name="Sharon I."/>
            <person name="Castelle C.J."/>
            <person name="Singh A."/>
            <person name="Wilkins M.J."/>
            <person name="Williams K.H."/>
            <person name="Banfield J.F."/>
        </authorList>
    </citation>
    <scope>NUCLEOTIDE SEQUENCE [LARGE SCALE GENOMIC DNA]</scope>
</reference>
<dbReference type="AlphaFoldDB" id="A0A0G1M895"/>
<dbReference type="Proteomes" id="UP000034154">
    <property type="component" value="Unassembled WGS sequence"/>
</dbReference>
<name>A0A0G1M895_9BACT</name>
<accession>A0A0G1M895</accession>
<dbReference type="EMBL" id="LCJB01000087">
    <property type="protein sequence ID" value="KKT68109.1"/>
    <property type="molecule type" value="Genomic_DNA"/>
</dbReference>
<sequence length="91" mass="10928">MQIRGLMFQQPIQQEYIHARNTEQHAERVAKKIDKEIEKIWTDIALYALACGIENYESFAEYGFRRIGGKPCEDEYLRLKELRCQKKQQYK</sequence>
<evidence type="ECO:0000313" key="2">
    <source>
        <dbReference type="Proteomes" id="UP000034154"/>
    </source>
</evidence>
<comment type="caution">
    <text evidence="1">The sequence shown here is derived from an EMBL/GenBank/DDBJ whole genome shotgun (WGS) entry which is preliminary data.</text>
</comment>
<protein>
    <submittedName>
        <fullName evidence="1">Uncharacterized protein</fullName>
    </submittedName>
</protein>
<gene>
    <name evidence="1" type="ORF">UW63_C0087G0004</name>
</gene>
<evidence type="ECO:0000313" key="1">
    <source>
        <dbReference type="EMBL" id="KKT68109.1"/>
    </source>
</evidence>